<dbReference type="Pfam" id="PF00026">
    <property type="entry name" value="Asp"/>
    <property type="match status" value="1"/>
</dbReference>
<sequence>MHGGEIFRWGRFCLLMVVIVGSGWDSVYQVRGGSLVLPLEWQTPRVMVANSTRGFPSRLQLYQRNSSPLWRLQMWLGRWVGRGSADLRHDVVLSELHGGITVVGEYYVTAKFGGQTIRVQIDTGSSTTAVPLKECTTCRTGDLRYSMVDSDSGVARRVPCDSDMCDAHTCTNTNCGKCSGKGQCCAVDSHRDCGFRLAYGDGSGARGAIHVDVVELTPGVGTECLFGGILYDSADFERSTVDGIMGLGYPRLGCVPTCITPIFDSYVEKKLVEKDMFTICIEETSGALILGPYDSSLGDSPVQWTEEATFSGNVRTYYDVDLGGGIEIGGERVDLPNFRHGIVDSGTTLIIMSENAFRTLVDYLKANHCEIPDLCIEPTWFSPASCVKISDHEMSLLPVFTFSVGSVKVDLGPYDYMIKYTSKGEEFRCVGIETDSAVGSVEVILGNVFMMSHVIVHDREQHRIGIQKRDRPCLSVGHKTGDSNASNPSSPEFCSMHSSCTACAGEPKHCSYNHVTHQCIERGNHSSFALYPYCVGSLCVCTIDAALGATPKGVVIVSGVLLLLLILIPLIRCCRRKRRNSYSLTSEYEEDEEWNNMIHS</sequence>
<keyword evidence="8" id="KW-0472">Membrane</keyword>
<dbReference type="PROSITE" id="PS00141">
    <property type="entry name" value="ASP_PROTEASE"/>
    <property type="match status" value="1"/>
</dbReference>
<dbReference type="GO" id="GO:0012505">
    <property type="term" value="C:endomembrane system"/>
    <property type="evidence" value="ECO:0007669"/>
    <property type="project" value="UniProtKB-SubCell"/>
</dbReference>
<proteinExistence type="inferred from homology"/>
<comment type="subcellular location">
    <subcellularLocation>
        <location evidence="5">Endomembrane system</location>
        <topology evidence="5">Single-pass type I membrane protein</topology>
    </subcellularLocation>
</comment>
<dbReference type="InterPro" id="IPR001461">
    <property type="entry name" value="Aspartic_peptidase_A1"/>
</dbReference>
<evidence type="ECO:0000256" key="4">
    <source>
        <dbReference type="ARBA" id="ARBA00022801"/>
    </source>
</evidence>
<feature type="transmembrane region" description="Helical" evidence="8">
    <location>
        <begin position="553"/>
        <end position="571"/>
    </location>
</feature>
<name>A0A7S1TGY0_9RHOD</name>
<evidence type="ECO:0000259" key="10">
    <source>
        <dbReference type="PROSITE" id="PS51767"/>
    </source>
</evidence>
<evidence type="ECO:0000256" key="5">
    <source>
        <dbReference type="ARBA" id="ARBA00046288"/>
    </source>
</evidence>
<dbReference type="PANTHER" id="PTHR13683">
    <property type="entry name" value="ASPARTYL PROTEASES"/>
    <property type="match status" value="1"/>
</dbReference>
<dbReference type="InterPro" id="IPR021109">
    <property type="entry name" value="Peptidase_aspartic_dom_sf"/>
</dbReference>
<keyword evidence="3 9" id="KW-0732">Signal</keyword>
<dbReference type="Gene3D" id="2.40.70.10">
    <property type="entry name" value="Acid Proteases"/>
    <property type="match status" value="2"/>
</dbReference>
<evidence type="ECO:0000256" key="1">
    <source>
        <dbReference type="ARBA" id="ARBA00007447"/>
    </source>
</evidence>
<comment type="similarity">
    <text evidence="1 7">Belongs to the peptidase A1 family.</text>
</comment>
<evidence type="ECO:0000313" key="11">
    <source>
        <dbReference type="EMBL" id="CAD9236513.1"/>
    </source>
</evidence>
<feature type="active site" evidence="6">
    <location>
        <position position="122"/>
    </location>
</feature>
<evidence type="ECO:0000256" key="2">
    <source>
        <dbReference type="ARBA" id="ARBA00022670"/>
    </source>
</evidence>
<feature type="signal peptide" evidence="9">
    <location>
        <begin position="1"/>
        <end position="29"/>
    </location>
</feature>
<feature type="active site" evidence="6">
    <location>
        <position position="344"/>
    </location>
</feature>
<dbReference type="PRINTS" id="PR00792">
    <property type="entry name" value="PEPSIN"/>
</dbReference>
<dbReference type="InterPro" id="IPR033121">
    <property type="entry name" value="PEPTIDASE_A1"/>
</dbReference>
<dbReference type="CDD" id="cd05471">
    <property type="entry name" value="pepsin_like"/>
    <property type="match status" value="1"/>
</dbReference>
<feature type="domain" description="Peptidase A1" evidence="10">
    <location>
        <begin position="106"/>
        <end position="467"/>
    </location>
</feature>
<dbReference type="InterPro" id="IPR034164">
    <property type="entry name" value="Pepsin-like_dom"/>
</dbReference>
<dbReference type="GO" id="GO:0004190">
    <property type="term" value="F:aspartic-type endopeptidase activity"/>
    <property type="evidence" value="ECO:0007669"/>
    <property type="project" value="UniProtKB-KW"/>
</dbReference>
<keyword evidence="8" id="KW-1133">Transmembrane helix</keyword>
<keyword evidence="4 7" id="KW-0378">Hydrolase</keyword>
<dbReference type="PANTHER" id="PTHR13683:SF375">
    <property type="entry name" value="PEPTIDASE A1 DOMAIN-CONTAINING PROTEIN"/>
    <property type="match status" value="1"/>
</dbReference>
<gene>
    <name evidence="11" type="ORF">CCAE0312_LOCUS8609</name>
</gene>
<dbReference type="InterPro" id="IPR001969">
    <property type="entry name" value="Aspartic_peptidase_AS"/>
</dbReference>
<dbReference type="GO" id="GO:0006508">
    <property type="term" value="P:proteolysis"/>
    <property type="evidence" value="ECO:0007669"/>
    <property type="project" value="UniProtKB-KW"/>
</dbReference>
<dbReference type="SUPFAM" id="SSF50630">
    <property type="entry name" value="Acid proteases"/>
    <property type="match status" value="1"/>
</dbReference>
<evidence type="ECO:0000256" key="7">
    <source>
        <dbReference type="RuleBase" id="RU000454"/>
    </source>
</evidence>
<protein>
    <recommendedName>
        <fullName evidence="10">Peptidase A1 domain-containing protein</fullName>
    </recommendedName>
</protein>
<keyword evidence="8" id="KW-0812">Transmembrane</keyword>
<keyword evidence="2 7" id="KW-0645">Protease</keyword>
<evidence type="ECO:0000256" key="6">
    <source>
        <dbReference type="PIRSR" id="PIRSR601461-1"/>
    </source>
</evidence>
<evidence type="ECO:0000256" key="9">
    <source>
        <dbReference type="SAM" id="SignalP"/>
    </source>
</evidence>
<keyword evidence="7" id="KW-0064">Aspartyl protease</keyword>
<organism evidence="11">
    <name type="scientific">Compsopogon caeruleus</name>
    <dbReference type="NCBI Taxonomy" id="31354"/>
    <lineage>
        <taxon>Eukaryota</taxon>
        <taxon>Rhodophyta</taxon>
        <taxon>Compsopogonophyceae</taxon>
        <taxon>Compsopogonales</taxon>
        <taxon>Compsopogonaceae</taxon>
        <taxon>Compsopogon</taxon>
    </lineage>
</organism>
<reference evidence="11" key="1">
    <citation type="submission" date="2021-01" db="EMBL/GenBank/DDBJ databases">
        <authorList>
            <person name="Corre E."/>
            <person name="Pelletier E."/>
            <person name="Niang G."/>
            <person name="Scheremetjew M."/>
            <person name="Finn R."/>
            <person name="Kale V."/>
            <person name="Holt S."/>
            <person name="Cochrane G."/>
            <person name="Meng A."/>
            <person name="Brown T."/>
            <person name="Cohen L."/>
        </authorList>
    </citation>
    <scope>NUCLEOTIDE SEQUENCE</scope>
    <source>
        <strain evidence="11">SAG 36.94</strain>
    </source>
</reference>
<dbReference type="PROSITE" id="PS51767">
    <property type="entry name" value="PEPTIDASE_A1"/>
    <property type="match status" value="1"/>
</dbReference>
<dbReference type="AlphaFoldDB" id="A0A7S1TGY0"/>
<feature type="chain" id="PRO_5031142101" description="Peptidase A1 domain-containing protein" evidence="9">
    <location>
        <begin position="30"/>
        <end position="600"/>
    </location>
</feature>
<dbReference type="EMBL" id="HBGH01015388">
    <property type="protein sequence ID" value="CAD9236513.1"/>
    <property type="molecule type" value="Transcribed_RNA"/>
</dbReference>
<accession>A0A7S1TGY0</accession>
<evidence type="ECO:0000256" key="3">
    <source>
        <dbReference type="ARBA" id="ARBA00022729"/>
    </source>
</evidence>
<evidence type="ECO:0000256" key="8">
    <source>
        <dbReference type="SAM" id="Phobius"/>
    </source>
</evidence>